<reference evidence="1" key="1">
    <citation type="journal article" date="2014" name="Nat. Commun.">
        <title>Multiple recent horizontal transfers of a large genomic region in cheese making fungi.</title>
        <authorList>
            <person name="Cheeseman K."/>
            <person name="Ropars J."/>
            <person name="Renault P."/>
            <person name="Dupont J."/>
            <person name="Gouzy J."/>
            <person name="Branca A."/>
            <person name="Abraham A.L."/>
            <person name="Ceppi M."/>
            <person name="Conseiller E."/>
            <person name="Debuchy R."/>
            <person name="Malagnac F."/>
            <person name="Goarin A."/>
            <person name="Silar P."/>
            <person name="Lacoste S."/>
            <person name="Sallet E."/>
            <person name="Bensimon A."/>
            <person name="Giraud T."/>
            <person name="Brygoo Y."/>
        </authorList>
    </citation>
    <scope>NUCLEOTIDE SEQUENCE [LARGE SCALE GENOMIC DNA]</scope>
    <source>
        <strain evidence="1">FM164</strain>
    </source>
</reference>
<gene>
    <name evidence="1" type="ORF">PROQFM164_S01g000128</name>
</gene>
<dbReference type="STRING" id="1365484.W6PWK0"/>
<dbReference type="AlphaFoldDB" id="W6PWK0"/>
<dbReference type="Proteomes" id="UP000030686">
    <property type="component" value="Unassembled WGS sequence"/>
</dbReference>
<name>W6PWK0_PENRF</name>
<evidence type="ECO:0000313" key="1">
    <source>
        <dbReference type="EMBL" id="CDM26319.1"/>
    </source>
</evidence>
<organism evidence="1 2">
    <name type="scientific">Penicillium roqueforti (strain FM164)</name>
    <dbReference type="NCBI Taxonomy" id="1365484"/>
    <lineage>
        <taxon>Eukaryota</taxon>
        <taxon>Fungi</taxon>
        <taxon>Dikarya</taxon>
        <taxon>Ascomycota</taxon>
        <taxon>Pezizomycotina</taxon>
        <taxon>Eurotiomycetes</taxon>
        <taxon>Eurotiomycetidae</taxon>
        <taxon>Eurotiales</taxon>
        <taxon>Aspergillaceae</taxon>
        <taxon>Penicillium</taxon>
    </lineage>
</organism>
<proteinExistence type="predicted"/>
<sequence>MSSSDVRCPLPTKVACASTEQSRLLSLGSRFLLKERGRESPSHEVIDTHFIKENTTFPRSHNRAGVDRGRVFQIVERVPGPGVPLEEICWSIPQPDRERLLSIWGSSARSSPLRFR</sequence>
<keyword evidence="2" id="KW-1185">Reference proteome</keyword>
<dbReference type="EMBL" id="HG792015">
    <property type="protein sequence ID" value="CDM26319.1"/>
    <property type="molecule type" value="Genomic_DNA"/>
</dbReference>
<protein>
    <submittedName>
        <fullName evidence="1">Genomic scaffold, ProqFM164S01</fullName>
    </submittedName>
</protein>
<accession>W6PWK0</accession>
<evidence type="ECO:0000313" key="2">
    <source>
        <dbReference type="Proteomes" id="UP000030686"/>
    </source>
</evidence>